<organism evidence="1 2">
    <name type="scientific">Coniosporium tulheliwenetii</name>
    <dbReference type="NCBI Taxonomy" id="3383036"/>
    <lineage>
        <taxon>Eukaryota</taxon>
        <taxon>Fungi</taxon>
        <taxon>Dikarya</taxon>
        <taxon>Ascomycota</taxon>
        <taxon>Pezizomycotina</taxon>
        <taxon>Dothideomycetes</taxon>
        <taxon>Dothideomycetes incertae sedis</taxon>
        <taxon>Coniosporium</taxon>
    </lineage>
</organism>
<sequence>MPPRIDFFAASRPLTYRPKALTCPGRAQQALKALPASCRGFANSKDLPVAEGAEGPNTDTLPHVSEEAAAINEITGKGGPEIEQGSPVQEVVKGDKEAEKNLPKVMQQDMKASKPSSTRSYHTSARRLQDATLITQTSQAPSQPGVKFGLPELPMPRSANLHHRYDPVVEQVTNLMMRHGKLSVAQRNMSLILTHLRTASPPTINPLRPLLPEGAAGGGVALQIPVPLGLRQRRRTAVQWILDAATKRRNRGSGKGMFAQRVAEELVSVVEGKSSVWEKRGGVHKMGVSARANLKFGQRR</sequence>
<reference evidence="1" key="1">
    <citation type="submission" date="2022-10" db="EMBL/GenBank/DDBJ databases">
        <title>Culturing micro-colonial fungi from biological soil crusts in the Mojave desert and describing Neophaeococcomyces mojavensis, and introducing the new genera and species Taxawa tesnikishii.</title>
        <authorList>
            <person name="Kurbessoian T."/>
            <person name="Stajich J.E."/>
        </authorList>
    </citation>
    <scope>NUCLEOTIDE SEQUENCE</scope>
    <source>
        <strain evidence="1">JES_115</strain>
    </source>
</reference>
<proteinExistence type="predicted"/>
<dbReference type="EMBL" id="JAPDRP010000028">
    <property type="protein sequence ID" value="KAJ9635239.1"/>
    <property type="molecule type" value="Genomic_DNA"/>
</dbReference>
<gene>
    <name evidence="1" type="ORF">H2199_008725</name>
</gene>
<dbReference type="Proteomes" id="UP001172680">
    <property type="component" value="Unassembled WGS sequence"/>
</dbReference>
<name>A0ACC2YJD6_9PEZI</name>
<evidence type="ECO:0000313" key="2">
    <source>
        <dbReference type="Proteomes" id="UP001172680"/>
    </source>
</evidence>
<keyword evidence="2" id="KW-1185">Reference proteome</keyword>
<accession>A0ACC2YJD6</accession>
<evidence type="ECO:0000313" key="1">
    <source>
        <dbReference type="EMBL" id="KAJ9635239.1"/>
    </source>
</evidence>
<protein>
    <submittedName>
        <fullName evidence="1">Uncharacterized protein</fullName>
    </submittedName>
</protein>
<comment type="caution">
    <text evidence="1">The sequence shown here is derived from an EMBL/GenBank/DDBJ whole genome shotgun (WGS) entry which is preliminary data.</text>
</comment>